<evidence type="ECO:0000313" key="6">
    <source>
        <dbReference type="EMBL" id="SFR02524.1"/>
    </source>
</evidence>
<dbReference type="Proteomes" id="UP000198760">
    <property type="component" value="Unassembled WGS sequence"/>
</dbReference>
<dbReference type="Pfam" id="PF13247">
    <property type="entry name" value="Fer4_11"/>
    <property type="match status" value="1"/>
</dbReference>
<dbReference type="PANTHER" id="PTHR43177">
    <property type="entry name" value="PROTEIN NRFC"/>
    <property type="match status" value="1"/>
</dbReference>
<dbReference type="GeneID" id="66392821"/>
<evidence type="ECO:0000256" key="2">
    <source>
        <dbReference type="ARBA" id="ARBA00022723"/>
    </source>
</evidence>
<feature type="domain" description="4Fe-4S ferredoxin-type" evidence="5">
    <location>
        <begin position="80"/>
        <end position="109"/>
    </location>
</feature>
<dbReference type="Proteomes" id="UP000199173">
    <property type="component" value="Unassembled WGS sequence"/>
</dbReference>
<dbReference type="SUPFAM" id="SSF54862">
    <property type="entry name" value="4Fe-4S ferredoxins"/>
    <property type="match status" value="1"/>
</dbReference>
<protein>
    <submittedName>
        <fullName evidence="6">Fe-S-cluster-containing dehydrogenase component</fullName>
    </submittedName>
</protein>
<dbReference type="AlphaFoldDB" id="A0AAX2ENM2"/>
<dbReference type="Pfam" id="PF12837">
    <property type="entry name" value="Fer4_6"/>
    <property type="match status" value="1"/>
</dbReference>
<dbReference type="CDD" id="cd16371">
    <property type="entry name" value="DMSOR_beta_like"/>
    <property type="match status" value="1"/>
</dbReference>
<dbReference type="EMBL" id="FOYJ01000002">
    <property type="protein sequence ID" value="SFR02524.1"/>
    <property type="molecule type" value="Genomic_DNA"/>
</dbReference>
<sequence length="184" mass="20341">MRRAFLVDSEKCIGCRGCAMACKSFNQLEPDLFWRYVYPLGNSIYPHEERAFYSLACNHCEHPACLDACPVEAYTLREDGIVVHDPARCIGCKNCLRSCPYGAPRFNEVTHKAEKCSMCYERLDAGLQTACIDACPVGALTMIDLDGQGAPGNAIQYPPGYPVMPSLNPGTRFIMPRTPHQAGE</sequence>
<name>A0AAX2ENM2_9ENTR</name>
<feature type="domain" description="4Fe-4S ferredoxin-type" evidence="5">
    <location>
        <begin position="3"/>
        <end position="33"/>
    </location>
</feature>
<evidence type="ECO:0000256" key="3">
    <source>
        <dbReference type="ARBA" id="ARBA00023004"/>
    </source>
</evidence>
<reference evidence="8 9" key="1">
    <citation type="submission" date="2016-10" db="EMBL/GenBank/DDBJ databases">
        <authorList>
            <person name="Varghese N."/>
            <person name="Submissions S."/>
        </authorList>
    </citation>
    <scope>NUCLEOTIDE SEQUENCE [LARGE SCALE GENOMIC DNA]</scope>
    <source>
        <strain evidence="7 8">NFIX06</strain>
        <strain evidence="6 9">NFIX08</strain>
    </source>
</reference>
<dbReference type="RefSeq" id="WP_035890156.1">
    <property type="nucleotide sequence ID" value="NZ_CABVLS010000011.1"/>
</dbReference>
<evidence type="ECO:0000259" key="5">
    <source>
        <dbReference type="PROSITE" id="PS51379"/>
    </source>
</evidence>
<evidence type="ECO:0000256" key="1">
    <source>
        <dbReference type="ARBA" id="ARBA00022485"/>
    </source>
</evidence>
<dbReference type="InterPro" id="IPR050954">
    <property type="entry name" value="ET_IronSulfur_Cluster-Binding"/>
</dbReference>
<keyword evidence="2" id="KW-0479">Metal-binding</keyword>
<dbReference type="PROSITE" id="PS00198">
    <property type="entry name" value="4FE4S_FER_1"/>
    <property type="match status" value="1"/>
</dbReference>
<gene>
    <name evidence="7" type="ORF">SAMN03159428_01343</name>
    <name evidence="6" type="ORF">SAMN03159514_01001</name>
</gene>
<keyword evidence="1" id="KW-0004">4Fe-4S</keyword>
<dbReference type="EMBL" id="FPAV01000002">
    <property type="protein sequence ID" value="SFT60719.1"/>
    <property type="molecule type" value="Genomic_DNA"/>
</dbReference>
<accession>A0AAX2ENM2</accession>
<feature type="domain" description="4Fe-4S ferredoxin-type" evidence="5">
    <location>
        <begin position="48"/>
        <end position="79"/>
    </location>
</feature>
<comment type="caution">
    <text evidence="6">The sequence shown here is derived from an EMBL/GenBank/DDBJ whole genome shotgun (WGS) entry which is preliminary data.</text>
</comment>
<dbReference type="GO" id="GO:0051539">
    <property type="term" value="F:4 iron, 4 sulfur cluster binding"/>
    <property type="evidence" value="ECO:0007669"/>
    <property type="project" value="UniProtKB-KW"/>
</dbReference>
<dbReference type="PANTHER" id="PTHR43177:SF9">
    <property type="entry name" value="PROTEIN NRFC"/>
    <property type="match status" value="1"/>
</dbReference>
<dbReference type="GO" id="GO:0046872">
    <property type="term" value="F:metal ion binding"/>
    <property type="evidence" value="ECO:0007669"/>
    <property type="project" value="UniProtKB-KW"/>
</dbReference>
<evidence type="ECO:0000313" key="8">
    <source>
        <dbReference type="Proteomes" id="UP000198760"/>
    </source>
</evidence>
<evidence type="ECO:0000256" key="4">
    <source>
        <dbReference type="ARBA" id="ARBA00023014"/>
    </source>
</evidence>
<proteinExistence type="predicted"/>
<evidence type="ECO:0000313" key="7">
    <source>
        <dbReference type="EMBL" id="SFT60719.1"/>
    </source>
</evidence>
<dbReference type="Gene3D" id="3.30.70.20">
    <property type="match status" value="2"/>
</dbReference>
<keyword evidence="4" id="KW-0411">Iron-sulfur</keyword>
<keyword evidence="3" id="KW-0408">Iron</keyword>
<organism evidence="6 9">
    <name type="scientific">Kosakonia radicincitans</name>
    <dbReference type="NCBI Taxonomy" id="283686"/>
    <lineage>
        <taxon>Bacteria</taxon>
        <taxon>Pseudomonadati</taxon>
        <taxon>Pseudomonadota</taxon>
        <taxon>Gammaproteobacteria</taxon>
        <taxon>Enterobacterales</taxon>
        <taxon>Enterobacteriaceae</taxon>
        <taxon>Kosakonia</taxon>
    </lineage>
</organism>
<dbReference type="InterPro" id="IPR017900">
    <property type="entry name" value="4Fe4S_Fe_S_CS"/>
</dbReference>
<dbReference type="PROSITE" id="PS51379">
    <property type="entry name" value="4FE4S_FER_2"/>
    <property type="match status" value="3"/>
</dbReference>
<dbReference type="InterPro" id="IPR017896">
    <property type="entry name" value="4Fe4S_Fe-S-bd"/>
</dbReference>
<evidence type="ECO:0000313" key="9">
    <source>
        <dbReference type="Proteomes" id="UP000199173"/>
    </source>
</evidence>
<keyword evidence="8" id="KW-1185">Reference proteome</keyword>